<dbReference type="Proteomes" id="UP000295636">
    <property type="component" value="Unassembled WGS sequence"/>
</dbReference>
<dbReference type="OrthoDB" id="165483at2"/>
<evidence type="ECO:0000256" key="1">
    <source>
        <dbReference type="SAM" id="MobiDB-lite"/>
    </source>
</evidence>
<dbReference type="Pfam" id="PF03745">
    <property type="entry name" value="DUF309"/>
    <property type="match status" value="1"/>
</dbReference>
<evidence type="ECO:0000313" key="2">
    <source>
        <dbReference type="EMBL" id="TDF99533.1"/>
    </source>
</evidence>
<proteinExistence type="predicted"/>
<evidence type="ECO:0000313" key="3">
    <source>
        <dbReference type="Proteomes" id="UP000295636"/>
    </source>
</evidence>
<sequence>MSTYPQAYIDYLIYFHADRDFFECHEVMEQYWKEHPGDPLSRAYVGCIQVAVSMYHQRRGNVAGALKMLQSALLLFSDPDLAQLGIQPDEFRARLTERLAQLEGPNFQYTDLNIPLADPRLIERCTKECEAKGRGWQRPSDLTDTYLIHKHTLRDRSPVIEERERSRQLKNGTKRGKA</sequence>
<dbReference type="RefSeq" id="WP_133226070.1">
    <property type="nucleotide sequence ID" value="NZ_SMRT01000002.1"/>
</dbReference>
<organism evidence="2 3">
    <name type="scientific">Paenibacillus piri</name>
    <dbReference type="NCBI Taxonomy" id="2547395"/>
    <lineage>
        <taxon>Bacteria</taxon>
        <taxon>Bacillati</taxon>
        <taxon>Bacillota</taxon>
        <taxon>Bacilli</taxon>
        <taxon>Bacillales</taxon>
        <taxon>Paenibacillaceae</taxon>
        <taxon>Paenibacillus</taxon>
    </lineage>
</organism>
<dbReference type="AlphaFoldDB" id="A0A4R5KUD0"/>
<name>A0A4R5KUD0_9BACL</name>
<dbReference type="Gene3D" id="1.10.3450.10">
    <property type="entry name" value="TTHA0068-like"/>
    <property type="match status" value="1"/>
</dbReference>
<dbReference type="EMBL" id="SMRT01000002">
    <property type="protein sequence ID" value="TDF99533.1"/>
    <property type="molecule type" value="Genomic_DNA"/>
</dbReference>
<protein>
    <submittedName>
        <fullName evidence="2">DUF309 domain-containing protein</fullName>
    </submittedName>
</protein>
<accession>A0A4R5KUD0</accession>
<dbReference type="SUPFAM" id="SSF140663">
    <property type="entry name" value="TTHA0068-like"/>
    <property type="match status" value="1"/>
</dbReference>
<dbReference type="InterPro" id="IPR005500">
    <property type="entry name" value="DUF309"/>
</dbReference>
<dbReference type="PANTHER" id="PTHR34796:SF1">
    <property type="entry name" value="EXPRESSED PROTEIN"/>
    <property type="match status" value="1"/>
</dbReference>
<gene>
    <name evidence="2" type="ORF">E1757_06725</name>
</gene>
<dbReference type="InterPro" id="IPR023203">
    <property type="entry name" value="TTHA0068_sf"/>
</dbReference>
<reference evidence="2 3" key="1">
    <citation type="submission" date="2019-03" db="EMBL/GenBank/DDBJ databases">
        <title>This is whole genome sequence of Paenibacillus sp MS74 strain.</title>
        <authorList>
            <person name="Trinh H.N."/>
        </authorList>
    </citation>
    <scope>NUCLEOTIDE SEQUENCE [LARGE SCALE GENOMIC DNA]</scope>
    <source>
        <strain evidence="2 3">MS74</strain>
    </source>
</reference>
<keyword evidence="3" id="KW-1185">Reference proteome</keyword>
<dbReference type="PANTHER" id="PTHR34796">
    <property type="entry name" value="EXPRESSED PROTEIN"/>
    <property type="match status" value="1"/>
</dbReference>
<comment type="caution">
    <text evidence="2">The sequence shown here is derived from an EMBL/GenBank/DDBJ whole genome shotgun (WGS) entry which is preliminary data.</text>
</comment>
<feature type="region of interest" description="Disordered" evidence="1">
    <location>
        <begin position="159"/>
        <end position="178"/>
    </location>
</feature>